<accession>F8FF25</accession>
<organism evidence="1 2">
    <name type="scientific">Paenibacillus mucilaginosus (strain KNP414)</name>
    <dbReference type="NCBI Taxonomy" id="1036673"/>
    <lineage>
        <taxon>Bacteria</taxon>
        <taxon>Bacillati</taxon>
        <taxon>Bacillota</taxon>
        <taxon>Bacilli</taxon>
        <taxon>Bacillales</taxon>
        <taxon>Paenibacillaceae</taxon>
        <taxon>Paenibacillus</taxon>
    </lineage>
</organism>
<reference evidence="1 2" key="2">
    <citation type="journal article" date="2013" name="Genome Announc.">
        <title>Genome Sequence of Growth-Improving Paenibacillus mucilaginosus Strain KNP414.</title>
        <authorList>
            <person name="Lu J.J."/>
            <person name="Wang J.F."/>
            <person name="Hu X.F."/>
        </authorList>
    </citation>
    <scope>NUCLEOTIDE SEQUENCE [LARGE SCALE GENOMIC DNA]</scope>
    <source>
        <strain evidence="1 2">KNP414</strain>
    </source>
</reference>
<proteinExistence type="predicted"/>
<sequence>MGDHLTLNSGQLANDPFWTVVWKMTDFILRHYENKITLDEMAATGSV</sequence>
<dbReference type="Proteomes" id="UP000006620">
    <property type="component" value="Chromosome"/>
</dbReference>
<dbReference type="AlphaFoldDB" id="F8FF25"/>
<dbReference type="HOGENOM" id="CLU_3171048_0_0_9"/>
<dbReference type="PATRIC" id="fig|1036673.3.peg.1010"/>
<dbReference type="KEGG" id="pms:KNP414_01158"/>
<reference evidence="2" key="1">
    <citation type="submission" date="2011-06" db="EMBL/GenBank/DDBJ databases">
        <title>Complete genome sequence of Paenibacillus mucilaginosus KNP414.</title>
        <authorList>
            <person name="Wang J."/>
            <person name="Hu S."/>
            <person name="Hu X."/>
            <person name="Zhang B."/>
            <person name="Dong D."/>
            <person name="Zhang S."/>
            <person name="Zhao K."/>
            <person name="Wu D."/>
        </authorList>
    </citation>
    <scope>NUCLEOTIDE SEQUENCE [LARGE SCALE GENOMIC DNA]</scope>
    <source>
        <strain evidence="2">KNP414</strain>
    </source>
</reference>
<gene>
    <name evidence="1" type="ordered locus">KNP414_01158</name>
</gene>
<protein>
    <submittedName>
        <fullName evidence="1">Uncharacterized protein</fullName>
    </submittedName>
</protein>
<evidence type="ECO:0000313" key="1">
    <source>
        <dbReference type="EMBL" id="AEI39725.1"/>
    </source>
</evidence>
<evidence type="ECO:0000313" key="2">
    <source>
        <dbReference type="Proteomes" id="UP000006620"/>
    </source>
</evidence>
<dbReference type="EMBL" id="CP002869">
    <property type="protein sequence ID" value="AEI39725.1"/>
    <property type="molecule type" value="Genomic_DNA"/>
</dbReference>
<name>F8FF25_PAEMK</name>